<dbReference type="PANTHER" id="PTHR22600:SF57">
    <property type="entry name" value="BETA-N-ACETYLHEXOSAMINIDASE"/>
    <property type="match status" value="1"/>
</dbReference>
<dbReference type="InterPro" id="IPR017853">
    <property type="entry name" value="GH"/>
</dbReference>
<reference evidence="9 10" key="1">
    <citation type="submission" date="2024-01" db="EMBL/GenBank/DDBJ databases">
        <title>Pedobacter sp. nov., isolated from fresh soil.</title>
        <authorList>
            <person name="Le N.T.T."/>
        </authorList>
    </citation>
    <scope>NUCLEOTIDE SEQUENCE [LARGE SCALE GENOMIC DNA]</scope>
    <source>
        <strain evidence="9 10">KR3-3</strain>
    </source>
</reference>
<dbReference type="SUPFAM" id="SSF51445">
    <property type="entry name" value="(Trans)glycosidases"/>
    <property type="match status" value="1"/>
</dbReference>
<dbReference type="SUPFAM" id="SSF55545">
    <property type="entry name" value="beta-N-acetylhexosaminidase-like domain"/>
    <property type="match status" value="1"/>
</dbReference>
<feature type="domain" description="Beta-hexosaminidase bacterial type N-terminal" evidence="8">
    <location>
        <begin position="48"/>
        <end position="183"/>
    </location>
</feature>
<comment type="similarity">
    <text evidence="2">Belongs to the glycosyl hydrolase 20 family.</text>
</comment>
<dbReference type="RefSeq" id="WP_330109451.1">
    <property type="nucleotide sequence ID" value="NZ_JAZDQT010000003.1"/>
</dbReference>
<dbReference type="Gene3D" id="3.20.20.80">
    <property type="entry name" value="Glycosidases"/>
    <property type="match status" value="1"/>
</dbReference>
<evidence type="ECO:0000256" key="5">
    <source>
        <dbReference type="ARBA" id="ARBA00023295"/>
    </source>
</evidence>
<evidence type="ECO:0000313" key="9">
    <source>
        <dbReference type="EMBL" id="MEE1947169.1"/>
    </source>
</evidence>
<feature type="signal peptide" evidence="6">
    <location>
        <begin position="1"/>
        <end position="19"/>
    </location>
</feature>
<dbReference type="EC" id="3.2.1.52" evidence="3"/>
<comment type="caution">
    <text evidence="9">The sequence shown here is derived from an EMBL/GenBank/DDBJ whole genome shotgun (WGS) entry which is preliminary data.</text>
</comment>
<dbReference type="CDD" id="cd06563">
    <property type="entry name" value="GH20_chitobiase-like"/>
    <property type="match status" value="1"/>
</dbReference>
<keyword evidence="6" id="KW-0732">Signal</keyword>
<proteinExistence type="inferred from homology"/>
<keyword evidence="4" id="KW-0378">Hydrolase</keyword>
<sequence>MKRSLSFILFLLFNLHVFAQTAESSGPTLAGTDTEALGESESIANSEIAIIPEPVSIIKQAGHFVLPANIVIQAHKSPELKQTLAFLQERLSTPTGYYVSTISTPSAAATIKLIINETNDATIGIEGYRLTVGQKQVTIRANKPAGLFYGVQTLLQLLPKEIESKEEVKGVKWTMPCAEITDYPRLGWRGLMFDVARHFFTKQEVKQYIDAMVRYKYNILHLHLTDDEGWRIEIKGLPKLTEVGAWNVKRVGSFGDFIPPTPDEPRNYGGFYTQDDIRELVAYAKDRFVNILPEIDVPGHSLAAIASYPDLSCTPDAVNYKVRSGEKIMDWSRGAPPIALVDNTLCPANEKVYVFLDTVISQIAQLFPFDYIHMGGDEASHNFWEKNDQVKELMKREGLKTIPEVQGYFERRVEKIVQSKGKKFMAWDEVLEGGVSQSAAVMSWRNMKYGTDAAKAGHEVVMSPTQYAYIDYMQADAITEPRVYASLRLSKSYEFDPVPDGVNPAFIKGGQANLWTEQVYNIRQAEYMTWPRGFAIAESVWSPKEKKNWANFFARTEQHFKRLDVAETKYAPSVYDPIFAVRRTADRNLLITLSTEVDGLDMYYSFDNSFPDRFYPKYNGPLVPPVDAKVLKVITYRGKTPVGRMMNMPIEELEKRAGKR</sequence>
<dbReference type="Proteomes" id="UP001336835">
    <property type="component" value="Unassembled WGS sequence"/>
</dbReference>
<evidence type="ECO:0000256" key="1">
    <source>
        <dbReference type="ARBA" id="ARBA00001231"/>
    </source>
</evidence>
<evidence type="ECO:0000256" key="6">
    <source>
        <dbReference type="SAM" id="SignalP"/>
    </source>
</evidence>
<dbReference type="InterPro" id="IPR029018">
    <property type="entry name" value="Hex-like_dom2"/>
</dbReference>
<evidence type="ECO:0000256" key="4">
    <source>
        <dbReference type="ARBA" id="ARBA00022801"/>
    </source>
</evidence>
<keyword evidence="5" id="KW-0326">Glycosidase</keyword>
<accession>A0ABU7IDA9</accession>
<dbReference type="EMBL" id="JAZDQT010000003">
    <property type="protein sequence ID" value="MEE1947169.1"/>
    <property type="molecule type" value="Genomic_DNA"/>
</dbReference>
<dbReference type="Pfam" id="PF00728">
    <property type="entry name" value="Glyco_hydro_20"/>
    <property type="match status" value="1"/>
</dbReference>
<dbReference type="Gene3D" id="3.30.379.10">
    <property type="entry name" value="Chitobiase/beta-hexosaminidase domain 2-like"/>
    <property type="match status" value="1"/>
</dbReference>
<feature type="domain" description="Glycoside hydrolase family 20 catalytic" evidence="7">
    <location>
        <begin position="188"/>
        <end position="543"/>
    </location>
</feature>
<evidence type="ECO:0000259" key="8">
    <source>
        <dbReference type="Pfam" id="PF02838"/>
    </source>
</evidence>
<dbReference type="InterPro" id="IPR015882">
    <property type="entry name" value="HEX_bac_N"/>
</dbReference>
<evidence type="ECO:0000256" key="2">
    <source>
        <dbReference type="ARBA" id="ARBA00006285"/>
    </source>
</evidence>
<organism evidence="9 10">
    <name type="scientific">Pedobacter albus</name>
    <dbReference type="NCBI Taxonomy" id="3113905"/>
    <lineage>
        <taxon>Bacteria</taxon>
        <taxon>Pseudomonadati</taxon>
        <taxon>Bacteroidota</taxon>
        <taxon>Sphingobacteriia</taxon>
        <taxon>Sphingobacteriales</taxon>
        <taxon>Sphingobacteriaceae</taxon>
        <taxon>Pedobacter</taxon>
    </lineage>
</organism>
<evidence type="ECO:0000256" key="3">
    <source>
        <dbReference type="ARBA" id="ARBA00012663"/>
    </source>
</evidence>
<evidence type="ECO:0000259" key="7">
    <source>
        <dbReference type="Pfam" id="PF00728"/>
    </source>
</evidence>
<keyword evidence="10" id="KW-1185">Reference proteome</keyword>
<dbReference type="PANTHER" id="PTHR22600">
    <property type="entry name" value="BETA-HEXOSAMINIDASE"/>
    <property type="match status" value="1"/>
</dbReference>
<gene>
    <name evidence="9" type="ORF">VRU48_18730</name>
</gene>
<dbReference type="PRINTS" id="PR00738">
    <property type="entry name" value="GLHYDRLASE20"/>
</dbReference>
<feature type="chain" id="PRO_5046787421" description="beta-N-acetylhexosaminidase" evidence="6">
    <location>
        <begin position="20"/>
        <end position="660"/>
    </location>
</feature>
<evidence type="ECO:0000313" key="10">
    <source>
        <dbReference type="Proteomes" id="UP001336835"/>
    </source>
</evidence>
<comment type="catalytic activity">
    <reaction evidence="1">
        <text>Hydrolysis of terminal non-reducing N-acetyl-D-hexosamine residues in N-acetyl-beta-D-hexosaminides.</text>
        <dbReference type="EC" id="3.2.1.52"/>
    </reaction>
</comment>
<dbReference type="InterPro" id="IPR025705">
    <property type="entry name" value="Beta_hexosaminidase_sua/sub"/>
</dbReference>
<name>A0ABU7IDA9_9SPHI</name>
<protein>
    <recommendedName>
        <fullName evidence="3">beta-N-acetylhexosaminidase</fullName>
        <ecNumber evidence="3">3.2.1.52</ecNumber>
    </recommendedName>
</protein>
<dbReference type="Pfam" id="PF02838">
    <property type="entry name" value="Glyco_hydro_20b"/>
    <property type="match status" value="1"/>
</dbReference>
<dbReference type="InterPro" id="IPR015883">
    <property type="entry name" value="Glyco_hydro_20_cat"/>
</dbReference>